<dbReference type="HOGENOM" id="CLU_065279_1_0_1"/>
<dbReference type="InParanoid" id="K3WRT2"/>
<dbReference type="PANTHER" id="PTHR39741:SF2">
    <property type="entry name" value="F-BOX DOMAIN-CONTAINING PROTEIN"/>
    <property type="match status" value="1"/>
</dbReference>
<accession>K3WRT2</accession>
<organism evidence="1 2">
    <name type="scientific">Globisporangium ultimum (strain ATCC 200006 / CBS 805.95 / DAOM BR144)</name>
    <name type="common">Pythium ultimum</name>
    <dbReference type="NCBI Taxonomy" id="431595"/>
    <lineage>
        <taxon>Eukaryota</taxon>
        <taxon>Sar</taxon>
        <taxon>Stramenopiles</taxon>
        <taxon>Oomycota</taxon>
        <taxon>Peronosporomycetes</taxon>
        <taxon>Pythiales</taxon>
        <taxon>Pythiaceae</taxon>
        <taxon>Globisporangium</taxon>
    </lineage>
</organism>
<dbReference type="InterPro" id="IPR055336">
    <property type="entry name" value="At4g00755-like"/>
</dbReference>
<protein>
    <recommendedName>
        <fullName evidence="3">F-box domain-containing protein</fullName>
    </recommendedName>
</protein>
<proteinExistence type="predicted"/>
<dbReference type="VEuPathDB" id="FungiDB:PYU1_G007660"/>
<dbReference type="PANTHER" id="PTHR39741">
    <property type="entry name" value="F-BOX DOMAIN CONTAINING PROTEIN, EXPRESSED"/>
    <property type="match status" value="1"/>
</dbReference>
<reference evidence="2" key="1">
    <citation type="journal article" date="2010" name="Genome Biol.">
        <title>Genome sequence of the necrotrophic plant pathogen Pythium ultimum reveals original pathogenicity mechanisms and effector repertoire.</title>
        <authorList>
            <person name="Levesque C.A."/>
            <person name="Brouwer H."/>
            <person name="Cano L."/>
            <person name="Hamilton J.P."/>
            <person name="Holt C."/>
            <person name="Huitema E."/>
            <person name="Raffaele S."/>
            <person name="Robideau G.P."/>
            <person name="Thines M."/>
            <person name="Win J."/>
            <person name="Zerillo M.M."/>
            <person name="Beakes G.W."/>
            <person name="Boore J.L."/>
            <person name="Busam D."/>
            <person name="Dumas B."/>
            <person name="Ferriera S."/>
            <person name="Fuerstenberg S.I."/>
            <person name="Gachon C.M."/>
            <person name="Gaulin E."/>
            <person name="Govers F."/>
            <person name="Grenville-Briggs L."/>
            <person name="Horner N."/>
            <person name="Hostetler J."/>
            <person name="Jiang R.H."/>
            <person name="Johnson J."/>
            <person name="Krajaejun T."/>
            <person name="Lin H."/>
            <person name="Meijer H.J."/>
            <person name="Moore B."/>
            <person name="Morris P."/>
            <person name="Phuntmart V."/>
            <person name="Puiu D."/>
            <person name="Shetty J."/>
            <person name="Stajich J.E."/>
            <person name="Tripathy S."/>
            <person name="Wawra S."/>
            <person name="van West P."/>
            <person name="Whitty B.R."/>
            <person name="Coutinho P.M."/>
            <person name="Henrissat B."/>
            <person name="Martin F."/>
            <person name="Thomas P.D."/>
            <person name="Tyler B.M."/>
            <person name="De Vries R.P."/>
            <person name="Kamoun S."/>
            <person name="Yandell M."/>
            <person name="Tisserat N."/>
            <person name="Buell C.R."/>
        </authorList>
    </citation>
    <scope>NUCLEOTIDE SEQUENCE</scope>
    <source>
        <strain evidence="2">DAOM:BR144</strain>
    </source>
</reference>
<reference evidence="2" key="2">
    <citation type="submission" date="2010-04" db="EMBL/GenBank/DDBJ databases">
        <authorList>
            <person name="Buell R."/>
            <person name="Hamilton J."/>
            <person name="Hostetler J."/>
        </authorList>
    </citation>
    <scope>NUCLEOTIDE SEQUENCE [LARGE SCALE GENOMIC DNA]</scope>
    <source>
        <strain evidence="2">DAOM:BR144</strain>
    </source>
</reference>
<evidence type="ECO:0000313" key="1">
    <source>
        <dbReference type="EnsemblProtists" id="PYU1_T007676"/>
    </source>
</evidence>
<dbReference type="AlphaFoldDB" id="K3WRT2"/>
<dbReference type="OMA" id="QCYWSSG"/>
<name>K3WRT2_GLOUD</name>
<dbReference type="EnsemblProtists" id="PYU1_T007676">
    <property type="protein sequence ID" value="PYU1_T007676"/>
    <property type="gene ID" value="PYU1_G007660"/>
</dbReference>
<sequence length="258" mass="29657">MTVTPRVRSALAPWSELPSVLLVYALEFADVNVLLTLECTSQWLRALLHEFRCSSVDNPAEVPENTLTRSSCEIEVDFLSRSILAQKPAIYQEWTERIQLKCGCARGRPCYWSTSASWQHNGHNDFIEYNTAPDSLISSVLVSPYRVYWYPGNPTYSPMRLSFTFYELSRDANGNEVLGSVVYESPEYDAIQDMKLQEFVLPRRVFLARGVMRLNMFDRQQDIGSQMLEWHRAEHLPPYYICLSYVGARGLIDIGSFD</sequence>
<keyword evidence="2" id="KW-1185">Reference proteome</keyword>
<reference evidence="1" key="3">
    <citation type="submission" date="2015-02" db="UniProtKB">
        <authorList>
            <consortium name="EnsemblProtists"/>
        </authorList>
    </citation>
    <scope>IDENTIFICATION</scope>
    <source>
        <strain evidence="1">DAOM BR144</strain>
    </source>
</reference>
<dbReference type="STRING" id="431595.K3WRT2"/>
<dbReference type="eggNOG" id="ENOG502S1K5">
    <property type="taxonomic scope" value="Eukaryota"/>
</dbReference>
<dbReference type="Proteomes" id="UP000019132">
    <property type="component" value="Unassembled WGS sequence"/>
</dbReference>
<evidence type="ECO:0000313" key="2">
    <source>
        <dbReference type="Proteomes" id="UP000019132"/>
    </source>
</evidence>
<dbReference type="EMBL" id="GL376585">
    <property type="status" value="NOT_ANNOTATED_CDS"/>
    <property type="molecule type" value="Genomic_DNA"/>
</dbReference>
<evidence type="ECO:0008006" key="3">
    <source>
        <dbReference type="Google" id="ProtNLM"/>
    </source>
</evidence>